<reference evidence="1" key="1">
    <citation type="submission" date="2021-06" db="EMBL/GenBank/DDBJ databases">
        <authorList>
            <person name="Hodson N. C."/>
            <person name="Mongue J. A."/>
            <person name="Jaron S. K."/>
        </authorList>
    </citation>
    <scope>NUCLEOTIDE SEQUENCE</scope>
</reference>
<keyword evidence="2" id="KW-1185">Reference proteome</keyword>
<sequence length="82" mass="9649">TKFQDFISNVKVTNHCKSLHFVEDQVHMKNLTKSEQLIDTIQGMIKNPMVRLFSRENLTGYFEDYHTGKTTYSLKGCYNTKR</sequence>
<comment type="caution">
    <text evidence="1">The sequence shown here is derived from an EMBL/GenBank/DDBJ whole genome shotgun (WGS) entry which is preliminary data.</text>
</comment>
<gene>
    <name evidence="1" type="ORF">AFUS01_LOCUS29480</name>
</gene>
<accession>A0A8J2KL33</accession>
<dbReference type="AlphaFoldDB" id="A0A8J2KL33"/>
<evidence type="ECO:0000313" key="2">
    <source>
        <dbReference type="Proteomes" id="UP000708208"/>
    </source>
</evidence>
<dbReference type="EMBL" id="CAJVCH010436406">
    <property type="protein sequence ID" value="CAG7819008.1"/>
    <property type="molecule type" value="Genomic_DNA"/>
</dbReference>
<organism evidence="1 2">
    <name type="scientific">Allacma fusca</name>
    <dbReference type="NCBI Taxonomy" id="39272"/>
    <lineage>
        <taxon>Eukaryota</taxon>
        <taxon>Metazoa</taxon>
        <taxon>Ecdysozoa</taxon>
        <taxon>Arthropoda</taxon>
        <taxon>Hexapoda</taxon>
        <taxon>Collembola</taxon>
        <taxon>Symphypleona</taxon>
        <taxon>Sminthuridae</taxon>
        <taxon>Allacma</taxon>
    </lineage>
</organism>
<dbReference type="Proteomes" id="UP000708208">
    <property type="component" value="Unassembled WGS sequence"/>
</dbReference>
<proteinExistence type="predicted"/>
<evidence type="ECO:0000313" key="1">
    <source>
        <dbReference type="EMBL" id="CAG7819008.1"/>
    </source>
</evidence>
<name>A0A8J2KL33_9HEXA</name>
<protein>
    <submittedName>
        <fullName evidence="1">Uncharacterized protein</fullName>
    </submittedName>
</protein>
<feature type="non-terminal residue" evidence="1">
    <location>
        <position position="1"/>
    </location>
</feature>